<reference evidence="1 2" key="1">
    <citation type="journal article" date="2022" name="Nat. Plants">
        <title>Genomes of leafy and leafless Platanthera orchids illuminate the evolution of mycoheterotrophy.</title>
        <authorList>
            <person name="Li M.H."/>
            <person name="Liu K.W."/>
            <person name="Li Z."/>
            <person name="Lu H.C."/>
            <person name="Ye Q.L."/>
            <person name="Zhang D."/>
            <person name="Wang J.Y."/>
            <person name="Li Y.F."/>
            <person name="Zhong Z.M."/>
            <person name="Liu X."/>
            <person name="Yu X."/>
            <person name="Liu D.K."/>
            <person name="Tu X.D."/>
            <person name="Liu B."/>
            <person name="Hao Y."/>
            <person name="Liao X.Y."/>
            <person name="Jiang Y.T."/>
            <person name="Sun W.H."/>
            <person name="Chen J."/>
            <person name="Chen Y.Q."/>
            <person name="Ai Y."/>
            <person name="Zhai J.W."/>
            <person name="Wu S.S."/>
            <person name="Zhou Z."/>
            <person name="Hsiao Y.Y."/>
            <person name="Wu W.L."/>
            <person name="Chen Y.Y."/>
            <person name="Lin Y.F."/>
            <person name="Hsu J.L."/>
            <person name="Li C.Y."/>
            <person name="Wang Z.W."/>
            <person name="Zhao X."/>
            <person name="Zhong W.Y."/>
            <person name="Ma X.K."/>
            <person name="Ma L."/>
            <person name="Huang J."/>
            <person name="Chen G.Z."/>
            <person name="Huang M.Z."/>
            <person name="Huang L."/>
            <person name="Peng D.H."/>
            <person name="Luo Y.B."/>
            <person name="Zou S.Q."/>
            <person name="Chen S.P."/>
            <person name="Lan S."/>
            <person name="Tsai W.C."/>
            <person name="Van de Peer Y."/>
            <person name="Liu Z.J."/>
        </authorList>
    </citation>
    <scope>NUCLEOTIDE SEQUENCE [LARGE SCALE GENOMIC DNA]</scope>
    <source>
        <strain evidence="1">Lor288</strain>
    </source>
</reference>
<protein>
    <submittedName>
        <fullName evidence="1">Uncharacterized protein</fullName>
    </submittedName>
</protein>
<gene>
    <name evidence="1" type="ORF">KSP40_PGU015181</name>
</gene>
<evidence type="ECO:0000313" key="2">
    <source>
        <dbReference type="Proteomes" id="UP001412067"/>
    </source>
</evidence>
<proteinExistence type="predicted"/>
<dbReference type="Proteomes" id="UP001412067">
    <property type="component" value="Unassembled WGS sequence"/>
</dbReference>
<name>A0ABR2LGF2_9ASPA</name>
<organism evidence="1 2">
    <name type="scientific">Platanthera guangdongensis</name>
    <dbReference type="NCBI Taxonomy" id="2320717"/>
    <lineage>
        <taxon>Eukaryota</taxon>
        <taxon>Viridiplantae</taxon>
        <taxon>Streptophyta</taxon>
        <taxon>Embryophyta</taxon>
        <taxon>Tracheophyta</taxon>
        <taxon>Spermatophyta</taxon>
        <taxon>Magnoliopsida</taxon>
        <taxon>Liliopsida</taxon>
        <taxon>Asparagales</taxon>
        <taxon>Orchidaceae</taxon>
        <taxon>Orchidoideae</taxon>
        <taxon>Orchideae</taxon>
        <taxon>Orchidinae</taxon>
        <taxon>Platanthera</taxon>
    </lineage>
</organism>
<comment type="caution">
    <text evidence="1">The sequence shown here is derived from an EMBL/GenBank/DDBJ whole genome shotgun (WGS) entry which is preliminary data.</text>
</comment>
<evidence type="ECO:0000313" key="1">
    <source>
        <dbReference type="EMBL" id="KAK8940069.1"/>
    </source>
</evidence>
<accession>A0ABR2LGF2</accession>
<dbReference type="EMBL" id="JBBWWR010000020">
    <property type="protein sequence ID" value="KAK8940069.1"/>
    <property type="molecule type" value="Genomic_DNA"/>
</dbReference>
<keyword evidence="2" id="KW-1185">Reference proteome</keyword>
<sequence>MTSTPRSGAGLIGAETEMGSINQPEEALVPTQRSIGAAKAGAVQVEALSAGNYEDGLADSEYRPAYDGHQLDSFYYMKTSDNARGNPRAAVIVPRSRWCCGAMKLPPLTPLERIRRTTVNRSIELWRCKRSLPSTPSWLGYFAAARCTPVHFLRIRRRLYYHSSTLILFHPSGLNEATHGRDEGQSYDQDAGKMGKRGKRNSVFIVENKNLRGGTDMIVEMTFLGMILVEINKDSPLPVGLEMSQGCPTSDAWLLLRRLKSVTSRNLLQRSIEPIILSQ</sequence>